<keyword evidence="3" id="KW-0132">Cell division</keyword>
<keyword evidence="5" id="KW-0159">Chromosome partition</keyword>
<keyword evidence="4" id="KW-0498">Mitosis</keyword>
<dbReference type="GO" id="GO:0005634">
    <property type="term" value="C:nucleus"/>
    <property type="evidence" value="ECO:0007669"/>
    <property type="project" value="UniProtKB-SubCell"/>
</dbReference>
<evidence type="ECO:0000313" key="9">
    <source>
        <dbReference type="Proteomes" id="UP000652761"/>
    </source>
</evidence>
<organism evidence="8 9">
    <name type="scientific">Colocasia esculenta</name>
    <name type="common">Wild taro</name>
    <name type="synonym">Arum esculentum</name>
    <dbReference type="NCBI Taxonomy" id="4460"/>
    <lineage>
        <taxon>Eukaryota</taxon>
        <taxon>Viridiplantae</taxon>
        <taxon>Streptophyta</taxon>
        <taxon>Embryophyta</taxon>
        <taxon>Tracheophyta</taxon>
        <taxon>Spermatophyta</taxon>
        <taxon>Magnoliopsida</taxon>
        <taxon>Liliopsida</taxon>
        <taxon>Araceae</taxon>
        <taxon>Aroideae</taxon>
        <taxon>Colocasieae</taxon>
        <taxon>Colocasia</taxon>
    </lineage>
</organism>
<reference evidence="8" key="1">
    <citation type="submission" date="2017-07" db="EMBL/GenBank/DDBJ databases">
        <title>Taro Niue Genome Assembly and Annotation.</title>
        <authorList>
            <person name="Atibalentja N."/>
            <person name="Keating K."/>
            <person name="Fields C.J."/>
        </authorList>
    </citation>
    <scope>NUCLEOTIDE SEQUENCE</scope>
    <source>
        <strain evidence="8">Niue_2</strain>
        <tissue evidence="8">Leaf</tissue>
    </source>
</reference>
<dbReference type="PANTHER" id="PTHR21394">
    <property type="entry name" value="MAU2 CHROMATID COHESION FACTOR HOMOLOG"/>
    <property type="match status" value="1"/>
</dbReference>
<protein>
    <submittedName>
        <fullName evidence="8">Uncharacterized protein</fullName>
    </submittedName>
</protein>
<dbReference type="GO" id="GO:0007064">
    <property type="term" value="P:mitotic sister chromatid cohesion"/>
    <property type="evidence" value="ECO:0007669"/>
    <property type="project" value="InterPro"/>
</dbReference>
<comment type="subcellular location">
    <subcellularLocation>
        <location evidence="1">Nucleus</location>
    </subcellularLocation>
</comment>
<feature type="non-terminal residue" evidence="8">
    <location>
        <position position="389"/>
    </location>
</feature>
<gene>
    <name evidence="8" type="ORF">Taro_051659</name>
</gene>
<evidence type="ECO:0000256" key="1">
    <source>
        <dbReference type="ARBA" id="ARBA00004123"/>
    </source>
</evidence>
<dbReference type="AlphaFoldDB" id="A0A843XGJ5"/>
<comment type="similarity">
    <text evidence="2">Belongs to the SCC4/mau-2 family.</text>
</comment>
<evidence type="ECO:0000256" key="5">
    <source>
        <dbReference type="ARBA" id="ARBA00022829"/>
    </source>
</evidence>
<evidence type="ECO:0000256" key="4">
    <source>
        <dbReference type="ARBA" id="ARBA00022776"/>
    </source>
</evidence>
<comment type="caution">
    <text evidence="8">The sequence shown here is derived from an EMBL/GenBank/DDBJ whole genome shotgun (WGS) entry which is preliminary data.</text>
</comment>
<dbReference type="InterPro" id="IPR019440">
    <property type="entry name" value="MAU2"/>
</dbReference>
<evidence type="ECO:0000256" key="3">
    <source>
        <dbReference type="ARBA" id="ARBA00022618"/>
    </source>
</evidence>
<evidence type="ECO:0000256" key="2">
    <source>
        <dbReference type="ARBA" id="ARBA00008585"/>
    </source>
</evidence>
<dbReference type="OrthoDB" id="5565328at2759"/>
<evidence type="ECO:0000313" key="8">
    <source>
        <dbReference type="EMBL" id="MQM18664.1"/>
    </source>
</evidence>
<name>A0A843XGJ5_COLES</name>
<keyword evidence="7" id="KW-0131">Cell cycle</keyword>
<keyword evidence="6" id="KW-0539">Nucleus</keyword>
<dbReference type="Proteomes" id="UP000652761">
    <property type="component" value="Unassembled WGS sequence"/>
</dbReference>
<dbReference type="GO" id="GO:0007059">
    <property type="term" value="P:chromosome segregation"/>
    <property type="evidence" value="ECO:0007669"/>
    <property type="project" value="UniProtKB-KW"/>
</dbReference>
<evidence type="ECO:0000256" key="6">
    <source>
        <dbReference type="ARBA" id="ARBA00023242"/>
    </source>
</evidence>
<dbReference type="Pfam" id="PF10345">
    <property type="entry name" value="Cohesin_load"/>
    <property type="match status" value="1"/>
</dbReference>
<sequence>MEAVAEGLWGLAEDHERRGEVGKAVKCLEAICQSQVSFLPMVEVNTRLRVAQLLLDYTHNLNHAKAHLERAHLLLKSMPSCFELKCRAHALLSYCYHLIGALPPQKQILHRALDLVRTSGDGGWEACMWLCNFNSQLANALTIEGDYQASLPALEDGFATATQMRYPELQMYFATSILHVHLLQWQDTSLVQRAVLRCSEVWESIPPDQRQCCNGLFFYNELLHTFYLLRICEYKSASQHVEKLDAAMKNELQQAQHIKELTVELNAVNQSLSQSDLGRKERSTLSQKQIQLQEQLKDAIETNSTNERSFGGSCSENPIWKWKDRMQLAPSPIDGEWLPKNAVFALIDLMVAMLGRSKGVFKECARRIQSGLSLILGELGKIGIGEDMA</sequence>
<dbReference type="GO" id="GO:0051301">
    <property type="term" value="P:cell division"/>
    <property type="evidence" value="ECO:0007669"/>
    <property type="project" value="UniProtKB-KW"/>
</dbReference>
<keyword evidence="9" id="KW-1185">Reference proteome</keyword>
<proteinExistence type="inferred from homology"/>
<dbReference type="EMBL" id="NMUH01008352">
    <property type="protein sequence ID" value="MQM18664.1"/>
    <property type="molecule type" value="Genomic_DNA"/>
</dbReference>
<accession>A0A843XGJ5</accession>
<evidence type="ECO:0000256" key="7">
    <source>
        <dbReference type="ARBA" id="ARBA00023306"/>
    </source>
</evidence>